<comment type="similarity">
    <text evidence="2 12">Belongs to the fatty acid desaturase type 1 family.</text>
</comment>
<dbReference type="InterPro" id="IPR015876">
    <property type="entry name" value="Acyl-CoA_DS"/>
</dbReference>
<evidence type="ECO:0000256" key="5">
    <source>
        <dbReference type="ARBA" id="ARBA00022832"/>
    </source>
</evidence>
<evidence type="ECO:0000256" key="11">
    <source>
        <dbReference type="ARBA" id="ARBA00023160"/>
    </source>
</evidence>
<evidence type="ECO:0000256" key="9">
    <source>
        <dbReference type="ARBA" id="ARBA00023098"/>
    </source>
</evidence>
<keyword evidence="6 13" id="KW-1133">Transmembrane helix</keyword>
<dbReference type="InterPro" id="IPR005804">
    <property type="entry name" value="FA_desaturase_dom"/>
</dbReference>
<keyword evidence="9" id="KW-0443">Lipid metabolism</keyword>
<keyword evidence="3 12" id="KW-0444">Lipid biosynthesis</keyword>
<dbReference type="GO" id="GO:0005789">
    <property type="term" value="C:endoplasmic reticulum membrane"/>
    <property type="evidence" value="ECO:0007669"/>
    <property type="project" value="TreeGrafter"/>
</dbReference>
<evidence type="ECO:0000256" key="6">
    <source>
        <dbReference type="ARBA" id="ARBA00022989"/>
    </source>
</evidence>
<keyword evidence="4 12" id="KW-0812">Transmembrane</keyword>
<feature type="transmembrane region" description="Helical" evidence="13">
    <location>
        <begin position="108"/>
        <end position="129"/>
    </location>
</feature>
<comment type="caution">
    <text evidence="15">The sequence shown here is derived from an EMBL/GenBank/DDBJ whole genome shotgun (WGS) entry which is preliminary data.</text>
</comment>
<evidence type="ECO:0000256" key="8">
    <source>
        <dbReference type="ARBA" id="ARBA00023004"/>
    </source>
</evidence>
<accession>A0AAV7XG82</accession>
<protein>
    <recommendedName>
        <fullName evidence="14">Fatty acid desaturase domain-containing protein</fullName>
    </recommendedName>
</protein>
<reference evidence="15" key="1">
    <citation type="submission" date="2022-12" db="EMBL/GenBank/DDBJ databases">
        <title>Chromosome-level genome assembly of the bean flower thrips Megalurothrips usitatus.</title>
        <authorList>
            <person name="Ma L."/>
            <person name="Liu Q."/>
            <person name="Li H."/>
            <person name="Cai W."/>
        </authorList>
    </citation>
    <scope>NUCLEOTIDE SEQUENCE</scope>
    <source>
        <strain evidence="15">Cailab_2022a</strain>
    </source>
</reference>
<evidence type="ECO:0000256" key="12">
    <source>
        <dbReference type="RuleBase" id="RU000581"/>
    </source>
</evidence>
<keyword evidence="16" id="KW-1185">Reference proteome</keyword>
<evidence type="ECO:0000256" key="1">
    <source>
        <dbReference type="ARBA" id="ARBA00004141"/>
    </source>
</evidence>
<dbReference type="CDD" id="cd03505">
    <property type="entry name" value="Delta9-FADS-like"/>
    <property type="match status" value="1"/>
</dbReference>
<comment type="domain">
    <text evidence="12">The histidine box domains are involved in binding the catalytic metal ions.</text>
</comment>
<organism evidence="15 16">
    <name type="scientific">Megalurothrips usitatus</name>
    <name type="common">bean blossom thrips</name>
    <dbReference type="NCBI Taxonomy" id="439358"/>
    <lineage>
        <taxon>Eukaryota</taxon>
        <taxon>Metazoa</taxon>
        <taxon>Ecdysozoa</taxon>
        <taxon>Arthropoda</taxon>
        <taxon>Hexapoda</taxon>
        <taxon>Insecta</taxon>
        <taxon>Pterygota</taxon>
        <taxon>Neoptera</taxon>
        <taxon>Paraneoptera</taxon>
        <taxon>Thysanoptera</taxon>
        <taxon>Terebrantia</taxon>
        <taxon>Thripoidea</taxon>
        <taxon>Thripidae</taxon>
        <taxon>Megalurothrips</taxon>
    </lineage>
</organism>
<feature type="transmembrane region" description="Helical" evidence="13">
    <location>
        <begin position="25"/>
        <end position="45"/>
    </location>
</feature>
<keyword evidence="10 13" id="KW-0472">Membrane</keyword>
<evidence type="ECO:0000256" key="13">
    <source>
        <dbReference type="SAM" id="Phobius"/>
    </source>
</evidence>
<feature type="domain" description="Fatty acid desaturase" evidence="14">
    <location>
        <begin position="4"/>
        <end position="196"/>
    </location>
</feature>
<evidence type="ECO:0000259" key="14">
    <source>
        <dbReference type="Pfam" id="PF00487"/>
    </source>
</evidence>
<dbReference type="GO" id="GO:0005506">
    <property type="term" value="F:iron ion binding"/>
    <property type="evidence" value="ECO:0007669"/>
    <property type="project" value="TreeGrafter"/>
</dbReference>
<dbReference type="Pfam" id="PF00487">
    <property type="entry name" value="FA_desaturase"/>
    <property type="match status" value="1"/>
</dbReference>
<evidence type="ECO:0000256" key="2">
    <source>
        <dbReference type="ARBA" id="ARBA00009295"/>
    </source>
</evidence>
<keyword evidence="8" id="KW-0408">Iron</keyword>
<dbReference type="Proteomes" id="UP001075354">
    <property type="component" value="Chromosome 11"/>
</dbReference>
<evidence type="ECO:0000256" key="7">
    <source>
        <dbReference type="ARBA" id="ARBA00023002"/>
    </source>
</evidence>
<dbReference type="EMBL" id="JAPTSV010000011">
    <property type="protein sequence ID" value="KAJ1522458.1"/>
    <property type="molecule type" value="Genomic_DNA"/>
</dbReference>
<evidence type="ECO:0000256" key="4">
    <source>
        <dbReference type="ARBA" id="ARBA00022692"/>
    </source>
</evidence>
<evidence type="ECO:0000256" key="10">
    <source>
        <dbReference type="ARBA" id="ARBA00023136"/>
    </source>
</evidence>
<comment type="cofactor">
    <cofactor evidence="12">
        <name>Fe(2+)</name>
        <dbReference type="ChEBI" id="CHEBI:29033"/>
    </cofactor>
</comment>
<keyword evidence="7 12" id="KW-0560">Oxidoreductase</keyword>
<comment type="subcellular location">
    <subcellularLocation>
        <location evidence="1">Membrane</location>
        <topology evidence="1">Multi-pass membrane protein</topology>
    </subcellularLocation>
</comment>
<keyword evidence="11 12" id="KW-0275">Fatty acid biosynthesis</keyword>
<evidence type="ECO:0000313" key="15">
    <source>
        <dbReference type="EMBL" id="KAJ1522458.1"/>
    </source>
</evidence>
<dbReference type="AlphaFoldDB" id="A0AAV7XG82"/>
<dbReference type="PANTHER" id="PTHR11351:SF31">
    <property type="entry name" value="DESATURASE 1, ISOFORM A-RELATED"/>
    <property type="match status" value="1"/>
</dbReference>
<evidence type="ECO:0000313" key="16">
    <source>
        <dbReference type="Proteomes" id="UP001075354"/>
    </source>
</evidence>
<sequence>MSFLGITAGAHRLWAHKSYKASIPLRVLLVMFNSMAFQKSVLWWCRDHRSHHKYTDTEADPHNINNGFFFAHIGWLLRKKHPEVVLKGRSIDMSDLEGDPILAFQHKYYLCLVFFFCYIIPTSIPYFFWGETITNAFIVAGLLRHLTVCHLTFLINSAAHSFNYKPYDKSIRASHVPSLSVLTLGEGWHNYHHCFPWDYKTSEFGRYSTNLTTAFIDLMAKIGWAYDLRTASPAVIERRIEKTGEKALRGGS</sequence>
<name>A0AAV7XG82_9NEOP</name>
<proteinExistence type="inferred from homology"/>
<dbReference type="PRINTS" id="PR00075">
    <property type="entry name" value="FACDDSATRASE"/>
</dbReference>
<dbReference type="PANTHER" id="PTHR11351">
    <property type="entry name" value="ACYL-COA DESATURASE"/>
    <property type="match status" value="1"/>
</dbReference>
<gene>
    <name evidence="15" type="ORF">ONE63_001648</name>
</gene>
<dbReference type="GO" id="GO:0004768">
    <property type="term" value="F:stearoyl-CoA 9-desaturase activity"/>
    <property type="evidence" value="ECO:0007669"/>
    <property type="project" value="TreeGrafter"/>
</dbReference>
<evidence type="ECO:0000256" key="3">
    <source>
        <dbReference type="ARBA" id="ARBA00022516"/>
    </source>
</evidence>
<dbReference type="GO" id="GO:0006636">
    <property type="term" value="P:unsaturated fatty acid biosynthetic process"/>
    <property type="evidence" value="ECO:0007669"/>
    <property type="project" value="TreeGrafter"/>
</dbReference>
<keyword evidence="5" id="KW-0276">Fatty acid metabolism</keyword>